<reference evidence="3" key="1">
    <citation type="submission" date="2024-06" db="EMBL/GenBank/DDBJ databases">
        <authorList>
            <person name="Liu X."/>
            <person name="Lenzi L."/>
            <person name="Haldenby T S."/>
            <person name="Uol C."/>
        </authorList>
    </citation>
    <scope>NUCLEOTIDE SEQUENCE</scope>
</reference>
<dbReference type="EMBL" id="CAXLJL010000095">
    <property type="protein sequence ID" value="CAL5131476.1"/>
    <property type="molecule type" value="Genomic_DNA"/>
</dbReference>
<dbReference type="PROSITE" id="PS50222">
    <property type="entry name" value="EF_HAND_2"/>
    <property type="match status" value="1"/>
</dbReference>
<proteinExistence type="predicted"/>
<feature type="domain" description="EF-hand" evidence="2">
    <location>
        <begin position="498"/>
        <end position="533"/>
    </location>
</feature>
<dbReference type="SUPFAM" id="SSF47473">
    <property type="entry name" value="EF-hand"/>
    <property type="match status" value="1"/>
</dbReference>
<organism evidence="3 4">
    <name type="scientific">Calicophoron daubneyi</name>
    <name type="common">Rumen fluke</name>
    <name type="synonym">Paramphistomum daubneyi</name>
    <dbReference type="NCBI Taxonomy" id="300641"/>
    <lineage>
        <taxon>Eukaryota</taxon>
        <taxon>Metazoa</taxon>
        <taxon>Spiralia</taxon>
        <taxon>Lophotrochozoa</taxon>
        <taxon>Platyhelminthes</taxon>
        <taxon>Trematoda</taxon>
        <taxon>Digenea</taxon>
        <taxon>Plagiorchiida</taxon>
        <taxon>Pronocephalata</taxon>
        <taxon>Paramphistomoidea</taxon>
        <taxon>Paramphistomidae</taxon>
        <taxon>Calicophoron</taxon>
    </lineage>
</organism>
<name>A0AAV2T5P4_CALDB</name>
<comment type="caution">
    <text evidence="3">The sequence shown here is derived from an EMBL/GenBank/DDBJ whole genome shotgun (WGS) entry which is preliminary data.</text>
</comment>
<evidence type="ECO:0000313" key="4">
    <source>
        <dbReference type="Proteomes" id="UP001497525"/>
    </source>
</evidence>
<feature type="region of interest" description="Disordered" evidence="1">
    <location>
        <begin position="436"/>
        <end position="480"/>
    </location>
</feature>
<dbReference type="InterPro" id="IPR011992">
    <property type="entry name" value="EF-hand-dom_pair"/>
</dbReference>
<gene>
    <name evidence="3" type="ORF">CDAUBV1_LOCUS3898</name>
</gene>
<accession>A0AAV2T5P4</accession>
<sequence length="536" mass="61421">MYYSSSFSKFTAAFMPIPWFGDNYLTYTVPRLCKAVFPFVFSIYCNLNPYWKSALKTRCKLSRSRVLIPPNLLRFTSTPKLYTPSLLQKQSKFLKIPAKRRTVKRSSVHCRHLPSLNVETRCVLFLILMLLPICSGLKSTAARPLSKGFEKDHSKGLALSGHKKGPPRVLMPPYDLGFRGQTTSNSQGSNNIEFNEPIHNYQSDASASSQWVISPKENPKEYSREHSFVASQSLVQEQQHSNSVPSSFVDNQYANDQQFLPQIQPALRIPAYSSDNAHGLRQWIQQFWNKKDYSSQEQYAPHYYGVPGRPIGNQDKYDGYRINQGLQLPMQPVTPNRNPYFPWLPDSLINPKQIYPGQNLYNPHVAASPQQIPYMNIQPQQWNNYRPPGNQYIGAPFYPPQPPIPYGSVNGQITVGDPSNYQEISEEEITKRAMEYSQEQRKQNKVSETSDSLHLGGERRFSQLPRQNQRPHDNGLLLSGNPAHDHMIKNFNNLISGWSAAGVEALFEEIDMDRDGVIKLEEFRNFIWLHEIHVPN</sequence>
<evidence type="ECO:0000256" key="1">
    <source>
        <dbReference type="SAM" id="MobiDB-lite"/>
    </source>
</evidence>
<evidence type="ECO:0000313" key="3">
    <source>
        <dbReference type="EMBL" id="CAL5131476.1"/>
    </source>
</evidence>
<dbReference type="AlphaFoldDB" id="A0AAV2T5P4"/>
<dbReference type="InterPro" id="IPR002048">
    <property type="entry name" value="EF_hand_dom"/>
</dbReference>
<protein>
    <recommendedName>
        <fullName evidence="2">EF-hand domain-containing protein</fullName>
    </recommendedName>
</protein>
<evidence type="ECO:0000259" key="2">
    <source>
        <dbReference type="PROSITE" id="PS50222"/>
    </source>
</evidence>
<dbReference type="Proteomes" id="UP001497525">
    <property type="component" value="Unassembled WGS sequence"/>
</dbReference>
<dbReference type="GO" id="GO:0005509">
    <property type="term" value="F:calcium ion binding"/>
    <property type="evidence" value="ECO:0007669"/>
    <property type="project" value="InterPro"/>
</dbReference>